<keyword evidence="2" id="KW-1185">Reference proteome</keyword>
<reference evidence="1" key="1">
    <citation type="submission" date="2020-02" db="EMBL/GenBank/DDBJ databases">
        <authorList>
            <person name="Scholz U."/>
            <person name="Mascher M."/>
            <person name="Fiebig A."/>
        </authorList>
    </citation>
    <scope>NUCLEOTIDE SEQUENCE</scope>
</reference>
<dbReference type="EMBL" id="LR746273">
    <property type="protein sequence ID" value="CAA7404126.1"/>
    <property type="molecule type" value="Genomic_DNA"/>
</dbReference>
<accession>A0A7I8L3D0</accession>
<evidence type="ECO:0000313" key="1">
    <source>
        <dbReference type="EMBL" id="CAA7404126.1"/>
    </source>
</evidence>
<evidence type="ECO:0000313" key="2">
    <source>
        <dbReference type="Proteomes" id="UP000663760"/>
    </source>
</evidence>
<proteinExistence type="predicted"/>
<gene>
    <name evidence="1" type="ORF">SI8410_10014804</name>
</gene>
<dbReference type="Proteomes" id="UP000663760">
    <property type="component" value="Chromosome 10"/>
</dbReference>
<protein>
    <submittedName>
        <fullName evidence="1">Uncharacterized protein</fullName>
    </submittedName>
</protein>
<dbReference type="AlphaFoldDB" id="A0A7I8L3D0"/>
<name>A0A7I8L3D0_SPIIN</name>
<organism evidence="1 2">
    <name type="scientific">Spirodela intermedia</name>
    <name type="common">Intermediate duckweed</name>
    <dbReference type="NCBI Taxonomy" id="51605"/>
    <lineage>
        <taxon>Eukaryota</taxon>
        <taxon>Viridiplantae</taxon>
        <taxon>Streptophyta</taxon>
        <taxon>Embryophyta</taxon>
        <taxon>Tracheophyta</taxon>
        <taxon>Spermatophyta</taxon>
        <taxon>Magnoliopsida</taxon>
        <taxon>Liliopsida</taxon>
        <taxon>Araceae</taxon>
        <taxon>Lemnoideae</taxon>
        <taxon>Spirodela</taxon>
    </lineage>
</organism>
<sequence>MHREVGSQLVEVVIEGLVGGDVEVPPWLDDLGELVGPELLVHGLLPSDDVNCVVVPVHLPGDLRNDVHQPLGLPDRLPWSVHEIGGPPLADPVPVVLWLWPWELPPENGALIFLQLHWRHLVGRHLPHRDALAALLLPAARRLIPLLPVPQELPFLHDRRRLLEVLEIEVQSEILPFVFLVRIGGGGQADAQIHHERPVQELRLPEAAEEAPQEMIHPLAVVPSSGVVQVPPLLEFRLRSDHGDGIVDVGVGDLQQSVAEGGGGVGSAEGAAAAWSSAVVRSEVSVWNVELERVWEKERLTRALVESNQGSAGW</sequence>